<comment type="caution">
    <text evidence="2">The sequence shown here is derived from an EMBL/GenBank/DDBJ whole genome shotgun (WGS) entry which is preliminary data.</text>
</comment>
<gene>
    <name evidence="2" type="primary">Gal12</name>
    <name evidence="2" type="ORF">RHIAFR_R09587</name>
</gene>
<sequence>MRILWYILIFVSLTSHGGARGPDSCNHEAGLCRMGNCISGEYMASYCFEPIILCCKIFSPTTTKS</sequence>
<protein>
    <submittedName>
        <fullName evidence="2">GLL12 protein</fullName>
    </submittedName>
</protein>
<feature type="non-terminal residue" evidence="2">
    <location>
        <position position="65"/>
    </location>
</feature>
<dbReference type="AlphaFoldDB" id="A0A7L1IHV7"/>
<name>A0A7L1IHV7_SMUAF</name>
<feature type="non-terminal residue" evidence="2">
    <location>
        <position position="1"/>
    </location>
</feature>
<evidence type="ECO:0000313" key="3">
    <source>
        <dbReference type="Proteomes" id="UP000525158"/>
    </source>
</evidence>
<dbReference type="Proteomes" id="UP000525158">
    <property type="component" value="Unassembled WGS sequence"/>
</dbReference>
<proteinExistence type="predicted"/>
<feature type="signal peptide" evidence="1">
    <location>
        <begin position="1"/>
        <end position="19"/>
    </location>
</feature>
<keyword evidence="1" id="KW-0732">Signal</keyword>
<accession>A0A7L1IHV7</accession>
<keyword evidence="3" id="KW-1185">Reference proteome</keyword>
<reference evidence="2 3" key="1">
    <citation type="submission" date="2019-09" db="EMBL/GenBank/DDBJ databases">
        <title>Bird 10,000 Genomes (B10K) Project - Family phase.</title>
        <authorList>
            <person name="Zhang G."/>
        </authorList>
    </citation>
    <scope>NUCLEOTIDE SEQUENCE [LARGE SCALE GENOMIC DNA]</scope>
    <source>
        <strain evidence="2">B10K-DU-002-36</strain>
        <tissue evidence="2">Muscle</tissue>
    </source>
</reference>
<dbReference type="SUPFAM" id="SSF57392">
    <property type="entry name" value="Defensin-like"/>
    <property type="match status" value="1"/>
</dbReference>
<evidence type="ECO:0000313" key="2">
    <source>
        <dbReference type="EMBL" id="NXN37977.1"/>
    </source>
</evidence>
<dbReference type="EMBL" id="VXBO01003714">
    <property type="protein sequence ID" value="NXN37977.1"/>
    <property type="molecule type" value="Genomic_DNA"/>
</dbReference>
<feature type="chain" id="PRO_5029612510" evidence="1">
    <location>
        <begin position="20"/>
        <end position="65"/>
    </location>
</feature>
<evidence type="ECO:0000256" key="1">
    <source>
        <dbReference type="SAM" id="SignalP"/>
    </source>
</evidence>
<organism evidence="2 3">
    <name type="scientific">Smutsornis africanus</name>
    <name type="common">Double-banded courser</name>
    <name type="synonym">Rhinoptilus africanus</name>
    <dbReference type="NCBI Taxonomy" id="240209"/>
    <lineage>
        <taxon>Eukaryota</taxon>
        <taxon>Metazoa</taxon>
        <taxon>Chordata</taxon>
        <taxon>Craniata</taxon>
        <taxon>Vertebrata</taxon>
        <taxon>Euteleostomi</taxon>
        <taxon>Archelosauria</taxon>
        <taxon>Archosauria</taxon>
        <taxon>Dinosauria</taxon>
        <taxon>Saurischia</taxon>
        <taxon>Theropoda</taxon>
        <taxon>Coelurosauria</taxon>
        <taxon>Aves</taxon>
        <taxon>Neognathae</taxon>
        <taxon>Neoaves</taxon>
        <taxon>Charadriiformes</taxon>
        <taxon>Glareolidae</taxon>
        <taxon>Rhinoptilus</taxon>
    </lineage>
</organism>